<dbReference type="Proteomes" id="UP000809431">
    <property type="component" value="Unassembled WGS sequence"/>
</dbReference>
<dbReference type="EMBL" id="JAESND010000001">
    <property type="protein sequence ID" value="MBM3114365.1"/>
    <property type="molecule type" value="Genomic_DNA"/>
</dbReference>
<dbReference type="InterPro" id="IPR050469">
    <property type="entry name" value="Diguanylate_Cyclase"/>
</dbReference>
<dbReference type="InterPro" id="IPR043128">
    <property type="entry name" value="Rev_trsase/Diguanyl_cyclase"/>
</dbReference>
<proteinExistence type="predicted"/>
<feature type="transmembrane region" description="Helical" evidence="4">
    <location>
        <begin position="103"/>
        <end position="124"/>
    </location>
</feature>
<dbReference type="Pfam" id="PF01590">
    <property type="entry name" value="GAF"/>
    <property type="match status" value="1"/>
</dbReference>
<dbReference type="Pfam" id="PF00990">
    <property type="entry name" value="GGDEF"/>
    <property type="match status" value="1"/>
</dbReference>
<organism evidence="6 7">
    <name type="scientific">Jeongeupia naejangsanensis</name>
    <dbReference type="NCBI Taxonomy" id="613195"/>
    <lineage>
        <taxon>Bacteria</taxon>
        <taxon>Pseudomonadati</taxon>
        <taxon>Pseudomonadota</taxon>
        <taxon>Betaproteobacteria</taxon>
        <taxon>Neisseriales</taxon>
        <taxon>Chitinibacteraceae</taxon>
        <taxon>Jeongeupia</taxon>
    </lineage>
</organism>
<dbReference type="Gene3D" id="3.30.70.270">
    <property type="match status" value="1"/>
</dbReference>
<name>A0ABS2BFX7_9NEIS</name>
<keyword evidence="4" id="KW-0812">Transmembrane</keyword>
<feature type="transmembrane region" description="Helical" evidence="4">
    <location>
        <begin position="196"/>
        <end position="224"/>
    </location>
</feature>
<feature type="transmembrane region" description="Helical" evidence="4">
    <location>
        <begin position="391"/>
        <end position="415"/>
    </location>
</feature>
<evidence type="ECO:0000256" key="2">
    <source>
        <dbReference type="ARBA" id="ARBA00034247"/>
    </source>
</evidence>
<dbReference type="SUPFAM" id="SSF55073">
    <property type="entry name" value="Nucleotide cyclase"/>
    <property type="match status" value="1"/>
</dbReference>
<dbReference type="PANTHER" id="PTHR45138">
    <property type="entry name" value="REGULATORY COMPONENTS OF SENSORY TRANSDUCTION SYSTEM"/>
    <property type="match status" value="1"/>
</dbReference>
<dbReference type="CDD" id="cd01949">
    <property type="entry name" value="GGDEF"/>
    <property type="match status" value="1"/>
</dbReference>
<comment type="caution">
    <text evidence="6">The sequence shown here is derived from an EMBL/GenBank/DDBJ whole genome shotgun (WGS) entry which is preliminary data.</text>
</comment>
<comment type="catalytic activity">
    <reaction evidence="2">
        <text>2 GTP = 3',3'-c-di-GMP + 2 diphosphate</text>
        <dbReference type="Rhea" id="RHEA:24898"/>
        <dbReference type="ChEBI" id="CHEBI:33019"/>
        <dbReference type="ChEBI" id="CHEBI:37565"/>
        <dbReference type="ChEBI" id="CHEBI:58805"/>
        <dbReference type="EC" id="2.7.7.65"/>
    </reaction>
</comment>
<dbReference type="EC" id="2.7.7.65" evidence="1"/>
<dbReference type="InterPro" id="IPR000160">
    <property type="entry name" value="GGDEF_dom"/>
</dbReference>
<reference evidence="6 7" key="1">
    <citation type="submission" date="2021-01" db="EMBL/GenBank/DDBJ databases">
        <title>Draft Genome Sequence and Polyhydroxyalkanoate Biosynthetic Potential of Jeongeupia naejangsanensis Type Strain DSM 24253.</title>
        <authorList>
            <person name="Turrini P."/>
            <person name="Artuso I."/>
            <person name="Lugli G.A."/>
            <person name="Frangipani E."/>
            <person name="Ventura M."/>
            <person name="Visca P."/>
        </authorList>
    </citation>
    <scope>NUCLEOTIDE SEQUENCE [LARGE SCALE GENOMIC DNA]</scope>
    <source>
        <strain evidence="6 7">DSM 24253</strain>
    </source>
</reference>
<evidence type="ECO:0000259" key="5">
    <source>
        <dbReference type="PROSITE" id="PS50887"/>
    </source>
</evidence>
<feature type="transmembrane region" description="Helical" evidence="4">
    <location>
        <begin position="12"/>
        <end position="30"/>
    </location>
</feature>
<dbReference type="PROSITE" id="PS50887">
    <property type="entry name" value="GGDEF"/>
    <property type="match status" value="1"/>
</dbReference>
<dbReference type="RefSeq" id="WP_203536062.1">
    <property type="nucleotide sequence ID" value="NZ_JAESND010000001.1"/>
</dbReference>
<accession>A0ABS2BFX7</accession>
<evidence type="ECO:0000313" key="7">
    <source>
        <dbReference type="Proteomes" id="UP000809431"/>
    </source>
</evidence>
<dbReference type="SMART" id="SM00267">
    <property type="entry name" value="GGDEF"/>
    <property type="match status" value="1"/>
</dbReference>
<keyword evidence="4" id="KW-0472">Membrane</keyword>
<dbReference type="PANTHER" id="PTHR45138:SF9">
    <property type="entry name" value="DIGUANYLATE CYCLASE DGCM-RELATED"/>
    <property type="match status" value="1"/>
</dbReference>
<feature type="domain" description="GGDEF" evidence="5">
    <location>
        <begin position="653"/>
        <end position="787"/>
    </location>
</feature>
<sequence length="808" mass="87978">MNELQLPAFRLIPVLVAALSFYGGLSWLRHCMACAAPLRPRLIAVATVTIGGGLWVASLCLLLIGNPGAPYGFALLPLLAALALFMLGPGIALRLLVLHRLRIAGRIATGLALALALLSAGRLLSWQWAYPPETQWVAALLALVAAAIIAWAGDRSARGVLSSMQCGFALVVFGQTVGAMPLHIAEVSASLVNGEAWRLLALILLSALFVVLAALSPVLAELLIQPDNGQESARTAQTRRRQSALAMCVLLVVIGAGGGWTMVQHHNATQMWAPQHDVSLDELSKLHGVRQSLVNAASIQAWRSVEGEQLRQSWLDWRNQPVADLGGAKGEALLNLPTRLDEAAGGKNATSSFQSARELLLQTIDARQQALIQQLGQMQNKAEHTGAVTQAVGTATLVVSLLLIPGAFWLIVLLWRRAHAARAEQQHLKADVLEREALSMTLQRSNEVLESGLESLRRHLQDVSLQRELGRMLECCQTFDEARDIIRTSMAKLFPESAGQLFIDNPVTAQLEEACRWGELPRTQTTMAPDDCWGVRLGQAHWLQSPQHGPRCRHVPIAPVRQSLCIPMTAQGRNQGVVTLLGSLSRSESQFSDVEHQLALSVAEQISLAIANLQLRETLKLQSISDPLTGLFNRRYLEECLRRELARAKRNHGTLGVAMIDIDYFKRYNDTYGHEAGDAVLRALAQCLLNLGRADDVVCRFGGEEFTVLLPGIDHAGLTDWGERLMAAVRLLSVDFHGQRLIGITISIGAMLVGGTDPDTDAPLELADAALYAAKREGRNRLRWWTPSDPSRAEAERGTAVPPLQPTH</sequence>
<feature type="region of interest" description="Disordered" evidence="3">
    <location>
        <begin position="783"/>
        <end position="808"/>
    </location>
</feature>
<evidence type="ECO:0000256" key="3">
    <source>
        <dbReference type="SAM" id="MobiDB-lite"/>
    </source>
</evidence>
<dbReference type="InterPro" id="IPR029787">
    <property type="entry name" value="Nucleotide_cyclase"/>
</dbReference>
<evidence type="ECO:0000313" key="6">
    <source>
        <dbReference type="EMBL" id="MBM3114365.1"/>
    </source>
</evidence>
<keyword evidence="4" id="KW-1133">Transmembrane helix</keyword>
<evidence type="ECO:0000256" key="1">
    <source>
        <dbReference type="ARBA" id="ARBA00012528"/>
    </source>
</evidence>
<dbReference type="InterPro" id="IPR003018">
    <property type="entry name" value="GAF"/>
</dbReference>
<dbReference type="NCBIfam" id="TIGR00254">
    <property type="entry name" value="GGDEF"/>
    <property type="match status" value="1"/>
</dbReference>
<protein>
    <recommendedName>
        <fullName evidence="1">diguanylate cyclase</fullName>
        <ecNumber evidence="1">2.7.7.65</ecNumber>
    </recommendedName>
</protein>
<dbReference type="Gene3D" id="3.30.450.40">
    <property type="match status" value="1"/>
</dbReference>
<feature type="transmembrane region" description="Helical" evidence="4">
    <location>
        <begin position="136"/>
        <end position="154"/>
    </location>
</feature>
<feature type="transmembrane region" description="Helical" evidence="4">
    <location>
        <begin position="42"/>
        <end position="65"/>
    </location>
</feature>
<gene>
    <name evidence="6" type="ORF">JMJ54_00870</name>
</gene>
<evidence type="ECO:0000256" key="4">
    <source>
        <dbReference type="SAM" id="Phobius"/>
    </source>
</evidence>
<keyword evidence="7" id="KW-1185">Reference proteome</keyword>
<feature type="transmembrane region" description="Helical" evidence="4">
    <location>
        <begin position="166"/>
        <end position="184"/>
    </location>
</feature>
<dbReference type="SUPFAM" id="SSF55781">
    <property type="entry name" value="GAF domain-like"/>
    <property type="match status" value="1"/>
</dbReference>
<feature type="transmembrane region" description="Helical" evidence="4">
    <location>
        <begin position="244"/>
        <end position="263"/>
    </location>
</feature>
<feature type="transmembrane region" description="Helical" evidence="4">
    <location>
        <begin position="71"/>
        <end position="96"/>
    </location>
</feature>
<dbReference type="InterPro" id="IPR029016">
    <property type="entry name" value="GAF-like_dom_sf"/>
</dbReference>